<evidence type="ECO:0000313" key="2">
    <source>
        <dbReference type="Proteomes" id="UP000239757"/>
    </source>
</evidence>
<dbReference type="AlphaFoldDB" id="A0A2P5VUI9"/>
<protein>
    <submittedName>
        <fullName evidence="1">Uncharacterized protein</fullName>
    </submittedName>
</protein>
<organism evidence="1 2">
    <name type="scientific">Gossypium barbadense</name>
    <name type="common">Sea Island cotton</name>
    <name type="synonym">Hibiscus barbadensis</name>
    <dbReference type="NCBI Taxonomy" id="3634"/>
    <lineage>
        <taxon>Eukaryota</taxon>
        <taxon>Viridiplantae</taxon>
        <taxon>Streptophyta</taxon>
        <taxon>Embryophyta</taxon>
        <taxon>Tracheophyta</taxon>
        <taxon>Spermatophyta</taxon>
        <taxon>Magnoliopsida</taxon>
        <taxon>eudicotyledons</taxon>
        <taxon>Gunneridae</taxon>
        <taxon>Pentapetalae</taxon>
        <taxon>rosids</taxon>
        <taxon>malvids</taxon>
        <taxon>Malvales</taxon>
        <taxon>Malvaceae</taxon>
        <taxon>Malvoideae</taxon>
        <taxon>Gossypium</taxon>
    </lineage>
</organism>
<proteinExistence type="predicted"/>
<accession>A0A2P5VUI9</accession>
<sequence length="115" mass="11862">MTDLGASVSRFGDFKVNKRESLKNSKGKGLLCQNGSVAKGFLEKGLVGHKGSDGVRSKTGSSKGFETSGVLGQVVTYAEGKVWVGAEEQQLLGLAFAGTGPSLAIGLLFEISGPQ</sequence>
<reference evidence="1 2" key="1">
    <citation type="submission" date="2015-01" db="EMBL/GenBank/DDBJ databases">
        <title>Genome of allotetraploid Gossypium barbadense reveals genomic plasticity and fiber elongation in cotton evolution.</title>
        <authorList>
            <person name="Chen X."/>
            <person name="Liu X."/>
            <person name="Zhao B."/>
            <person name="Zheng H."/>
            <person name="Hu Y."/>
            <person name="Lu G."/>
            <person name="Yang C."/>
            <person name="Chen J."/>
            <person name="Shan C."/>
            <person name="Zhang L."/>
            <person name="Zhou Y."/>
            <person name="Wang L."/>
            <person name="Guo W."/>
            <person name="Bai Y."/>
            <person name="Ruan J."/>
            <person name="Shangguan X."/>
            <person name="Mao Y."/>
            <person name="Jiang J."/>
            <person name="Zhu Y."/>
            <person name="Lei J."/>
            <person name="Kang H."/>
            <person name="Chen S."/>
            <person name="He X."/>
            <person name="Wang R."/>
            <person name="Wang Y."/>
            <person name="Chen J."/>
            <person name="Wang L."/>
            <person name="Yu S."/>
            <person name="Wang B."/>
            <person name="Wei J."/>
            <person name="Song S."/>
            <person name="Lu X."/>
            <person name="Gao Z."/>
            <person name="Gu W."/>
            <person name="Deng X."/>
            <person name="Ma D."/>
            <person name="Wang S."/>
            <person name="Liang W."/>
            <person name="Fang L."/>
            <person name="Cai C."/>
            <person name="Zhu X."/>
            <person name="Zhou B."/>
            <person name="Zhang Y."/>
            <person name="Chen Z."/>
            <person name="Xu S."/>
            <person name="Zhu R."/>
            <person name="Wang S."/>
            <person name="Zhang T."/>
            <person name="Zhao G."/>
        </authorList>
    </citation>
    <scope>NUCLEOTIDE SEQUENCE [LARGE SCALE GENOMIC DNA]</scope>
    <source>
        <strain evidence="2">cv. Xinhai21</strain>
        <tissue evidence="1">Leaf</tissue>
    </source>
</reference>
<name>A0A2P5VUI9_GOSBA</name>
<gene>
    <name evidence="1" type="ORF">GOBAR_AA38235</name>
</gene>
<dbReference type="Proteomes" id="UP000239757">
    <property type="component" value="Unassembled WGS sequence"/>
</dbReference>
<dbReference type="EMBL" id="KZ670828">
    <property type="protein sequence ID" value="PPR82479.1"/>
    <property type="molecule type" value="Genomic_DNA"/>
</dbReference>
<evidence type="ECO:0000313" key="1">
    <source>
        <dbReference type="EMBL" id="PPR82479.1"/>
    </source>
</evidence>